<sequence>MIVGLRNFHKRKDVVPDSNFWCGCPVKTGILLGEKVLFGVYISKRVVQKMGSWLPHDI</sequence>
<name>A0A6N3FZE3_9BACT</name>
<protein>
    <submittedName>
        <fullName evidence="1">Uncharacterized protein</fullName>
    </submittedName>
</protein>
<evidence type="ECO:0000313" key="1">
    <source>
        <dbReference type="EMBL" id="VYU57391.1"/>
    </source>
</evidence>
<reference evidence="1" key="1">
    <citation type="submission" date="2019-11" db="EMBL/GenBank/DDBJ databases">
        <authorList>
            <person name="Feng L."/>
        </authorList>
    </citation>
    <scope>NUCLEOTIDE SEQUENCE</scope>
    <source>
        <strain evidence="1">PmerdaeLFYP103</strain>
    </source>
</reference>
<dbReference type="AlphaFoldDB" id="A0A6N3FZE3"/>
<organism evidence="1">
    <name type="scientific">Parabacteroides merdae</name>
    <dbReference type="NCBI Taxonomy" id="46503"/>
    <lineage>
        <taxon>Bacteria</taxon>
        <taxon>Pseudomonadati</taxon>
        <taxon>Bacteroidota</taxon>
        <taxon>Bacteroidia</taxon>
        <taxon>Bacteroidales</taxon>
        <taxon>Tannerellaceae</taxon>
        <taxon>Parabacteroides</taxon>
    </lineage>
</organism>
<gene>
    <name evidence="1" type="ORF">PMLFYP103_02668</name>
</gene>
<dbReference type="EMBL" id="CACRUV010000033">
    <property type="protein sequence ID" value="VYU57391.1"/>
    <property type="molecule type" value="Genomic_DNA"/>
</dbReference>
<accession>A0A6N3FZE3</accession>
<proteinExistence type="predicted"/>